<dbReference type="Pfam" id="PF01535">
    <property type="entry name" value="PPR"/>
    <property type="match status" value="1"/>
</dbReference>
<feature type="non-terminal residue" evidence="2">
    <location>
        <position position="1"/>
    </location>
</feature>
<reference evidence="2 3" key="1">
    <citation type="submission" date="2018-05" db="EMBL/GenBank/DDBJ databases">
        <title>Draft genome sequence of Scytalidium lignicola DSM 105466, a ubiquitous saprotrophic fungus.</title>
        <authorList>
            <person name="Buettner E."/>
            <person name="Gebauer A.M."/>
            <person name="Hofrichter M."/>
            <person name="Liers C."/>
            <person name="Kellner H."/>
        </authorList>
    </citation>
    <scope>NUCLEOTIDE SEQUENCE [LARGE SCALE GENOMIC DNA]</scope>
    <source>
        <strain evidence="2 3">DSM 105466</strain>
    </source>
</reference>
<dbReference type="GO" id="GO:0006396">
    <property type="term" value="P:RNA processing"/>
    <property type="evidence" value="ECO:0007669"/>
    <property type="project" value="TreeGrafter"/>
</dbReference>
<accession>A0A3E2HRQ3</accession>
<dbReference type="GO" id="GO:0003729">
    <property type="term" value="F:mRNA binding"/>
    <property type="evidence" value="ECO:0007669"/>
    <property type="project" value="TreeGrafter"/>
</dbReference>
<feature type="non-terminal residue" evidence="2">
    <location>
        <position position="1057"/>
    </location>
</feature>
<dbReference type="Gene3D" id="1.25.40.10">
    <property type="entry name" value="Tetratricopeptide repeat domain"/>
    <property type="match status" value="2"/>
</dbReference>
<evidence type="ECO:0000256" key="1">
    <source>
        <dbReference type="PROSITE-ProRule" id="PRU00708"/>
    </source>
</evidence>
<dbReference type="Pfam" id="PF13812">
    <property type="entry name" value="PPR_3"/>
    <property type="match status" value="1"/>
</dbReference>
<dbReference type="GO" id="GO:0005739">
    <property type="term" value="C:mitochondrion"/>
    <property type="evidence" value="ECO:0007669"/>
    <property type="project" value="TreeGrafter"/>
</dbReference>
<gene>
    <name evidence="2" type="ORF">B7463_g646</name>
</gene>
<dbReference type="GO" id="GO:0007005">
    <property type="term" value="P:mitochondrion organization"/>
    <property type="evidence" value="ECO:0007669"/>
    <property type="project" value="TreeGrafter"/>
</dbReference>
<dbReference type="AlphaFoldDB" id="A0A3E2HRQ3"/>
<feature type="repeat" description="PPR" evidence="1">
    <location>
        <begin position="663"/>
        <end position="697"/>
    </location>
</feature>
<dbReference type="InterPro" id="IPR011990">
    <property type="entry name" value="TPR-like_helical_dom_sf"/>
</dbReference>
<protein>
    <recommendedName>
        <fullName evidence="4">Pentacotripeptide-repeat region of PRORP domain-containing protein</fullName>
    </recommendedName>
</protein>
<name>A0A3E2HRQ3_SCYLI</name>
<dbReference type="PANTHER" id="PTHR47934">
    <property type="entry name" value="PENTATRICOPEPTIDE REPEAT-CONTAINING PROTEIN PET309, MITOCHONDRIAL"/>
    <property type="match status" value="1"/>
</dbReference>
<evidence type="ECO:0008006" key="4">
    <source>
        <dbReference type="Google" id="ProtNLM"/>
    </source>
</evidence>
<dbReference type="OMA" id="QLHTGFW"/>
<evidence type="ECO:0000313" key="2">
    <source>
        <dbReference type="EMBL" id="RFU35691.1"/>
    </source>
</evidence>
<dbReference type="SUPFAM" id="SSF48452">
    <property type="entry name" value="TPR-like"/>
    <property type="match status" value="1"/>
</dbReference>
<dbReference type="PANTHER" id="PTHR47934:SF6">
    <property type="entry name" value="MITOCHONDRIAL GROUP I INTRON SPLICING FACTOR CCM1-RELATED"/>
    <property type="match status" value="1"/>
</dbReference>
<dbReference type="STRING" id="5539.A0A3E2HRQ3"/>
<dbReference type="InterPro" id="IPR051114">
    <property type="entry name" value="Mito_RNA_Proc_CCM1"/>
</dbReference>
<dbReference type="EMBL" id="NCSJ02000006">
    <property type="protein sequence ID" value="RFU35691.1"/>
    <property type="molecule type" value="Genomic_DNA"/>
</dbReference>
<evidence type="ECO:0000313" key="3">
    <source>
        <dbReference type="Proteomes" id="UP000258309"/>
    </source>
</evidence>
<proteinExistence type="predicted"/>
<dbReference type="NCBIfam" id="TIGR00756">
    <property type="entry name" value="PPR"/>
    <property type="match status" value="1"/>
</dbReference>
<keyword evidence="3" id="KW-1185">Reference proteome</keyword>
<dbReference type="InterPro" id="IPR002885">
    <property type="entry name" value="PPR_rpt"/>
</dbReference>
<organism evidence="2 3">
    <name type="scientific">Scytalidium lignicola</name>
    <name type="common">Hyphomycete</name>
    <dbReference type="NCBI Taxonomy" id="5539"/>
    <lineage>
        <taxon>Eukaryota</taxon>
        <taxon>Fungi</taxon>
        <taxon>Dikarya</taxon>
        <taxon>Ascomycota</taxon>
        <taxon>Pezizomycotina</taxon>
        <taxon>Leotiomycetes</taxon>
        <taxon>Leotiomycetes incertae sedis</taxon>
        <taxon>Scytalidium</taxon>
    </lineage>
</organism>
<dbReference type="OrthoDB" id="185373at2759"/>
<dbReference type="PROSITE" id="PS51375">
    <property type="entry name" value="PPR"/>
    <property type="match status" value="1"/>
</dbReference>
<sequence length="1057" mass="121033">MLEKTGCLESGSLRRLLPGSKSSLKSRRALHCAFWNHGGGDLELSSVWADLVRSAEGAEQSSDVRPVRPSITGNGGMVLDFLYPVGTINFIRQFSWWNTDRQDRPRGPAGFGKLGQRLYTSSAGESSIPSPGSDITTICQPIPHGGYDHTDNVSQKLVSSIREVIERGPRNEQEEVWRKYRLLNAAEQKGLHNQLISYLSLSTRILDSERATSLFERIGSEREQPRVYKAAIKSFLRLGNLPRATQLHEIAVEAFQDEAGSAELLAYLIEHNLWSQVISTWRSCQNRPRLPDFNNPIQDTLKAIPNLKDQSLLFADYVKECMGTWSSVGDEKLIQRSKELVAFIFRVALLNLEPLNVSNWNSILNCLEKLDLDTPELYEGIIDRLISKKETKHAVQCYRRARQRQSLLLSRRTLRDILTVFCKYHSVLGMQQVLDDWFRFYGSPSQNAYKLCIREFASQGDAVTVHALFEQYNSRFCQDSGALKSADEIAPLLHAHAVRGELDQTTRIFDSLPIKYKVQPTLLCWNILISAYAKVYDIDGAFNCFEKLLEAQDIQPDHYTFGTVMGLCVTRGDLERVIELDQLADSLEIEKSAAMVDCLVLAHIQDDLLQEAEDICQRALHTELRGSRTRMWNYLIMAWAMRHDLKNAHRILREMTEAKIEFDKYTYSALMQALAMVKQPDRAYSILKDVMKEAAVPATSFHYAVVMGGFLANNEIHKVFQVKRRMEKRGIRESSSTRLLELKAQAIQDERSSKEIKAEQKLPATQRLFRKTVATMNRKEISNTARKGLGRVPLDIGYQSMFYSYMVFILGQQDDFETVKQLYTEFIQLLPHNRQDFRPIDILSALMATKLREGDYKTVSECWHFAFFQAQEHGKPLRAVDGGSTEIQILPTHQLSLSRALTFQMTSLVRQGKIEELEGTMDGFINKGFVADNKNWNYYIQLLVRSHRFKKAFSLCETKLMPGWTGWAQLRWGRPERNRLPLDIRKASKNPRHLRPKLHTILELSRAYLDLQAAASESTAFQILLDELQKENPKTLHAIKTMPRVDDELERDYLTTQ</sequence>
<dbReference type="Proteomes" id="UP000258309">
    <property type="component" value="Unassembled WGS sequence"/>
</dbReference>
<comment type="caution">
    <text evidence="2">The sequence shown here is derived from an EMBL/GenBank/DDBJ whole genome shotgun (WGS) entry which is preliminary data.</text>
</comment>